<evidence type="ECO:0000313" key="3">
    <source>
        <dbReference type="EMBL" id="KAJ8995351.1"/>
    </source>
</evidence>
<dbReference type="Proteomes" id="UP001161757">
    <property type="component" value="Unassembled WGS sequence"/>
</dbReference>
<feature type="chain" id="PRO_5042949615" evidence="2">
    <location>
        <begin position="19"/>
        <end position="248"/>
    </location>
</feature>
<comment type="caution">
    <text evidence="3">The sequence shown here is derived from an EMBL/GenBank/DDBJ whole genome shotgun (WGS) entry which is preliminary data.</text>
</comment>
<gene>
    <name evidence="3" type="ORF">HRR80_000126</name>
</gene>
<protein>
    <submittedName>
        <fullName evidence="3">Uncharacterized protein</fullName>
    </submittedName>
</protein>
<accession>A0AAN6F3J8</accession>
<feature type="compositionally biased region" description="Low complexity" evidence="1">
    <location>
        <begin position="61"/>
        <end position="84"/>
    </location>
</feature>
<name>A0AAN6F3J8_EXODE</name>
<evidence type="ECO:0000256" key="2">
    <source>
        <dbReference type="SAM" id="SignalP"/>
    </source>
</evidence>
<evidence type="ECO:0000256" key="1">
    <source>
        <dbReference type="SAM" id="MobiDB-lite"/>
    </source>
</evidence>
<organism evidence="3 4">
    <name type="scientific">Exophiala dermatitidis</name>
    <name type="common">Black yeast-like fungus</name>
    <name type="synonym">Wangiella dermatitidis</name>
    <dbReference type="NCBI Taxonomy" id="5970"/>
    <lineage>
        <taxon>Eukaryota</taxon>
        <taxon>Fungi</taxon>
        <taxon>Dikarya</taxon>
        <taxon>Ascomycota</taxon>
        <taxon>Pezizomycotina</taxon>
        <taxon>Eurotiomycetes</taxon>
        <taxon>Chaetothyriomycetidae</taxon>
        <taxon>Chaetothyriales</taxon>
        <taxon>Herpotrichiellaceae</taxon>
        <taxon>Exophiala</taxon>
    </lineage>
</organism>
<reference evidence="3" key="1">
    <citation type="submission" date="2023-01" db="EMBL/GenBank/DDBJ databases">
        <title>Exophiala dermititidis isolated from Cystic Fibrosis Patient.</title>
        <authorList>
            <person name="Kurbessoian T."/>
            <person name="Crocker A."/>
            <person name="Murante D."/>
            <person name="Hogan D.A."/>
            <person name="Stajich J.E."/>
        </authorList>
    </citation>
    <scope>NUCLEOTIDE SEQUENCE</scope>
    <source>
        <strain evidence="3">Ex8</strain>
    </source>
</reference>
<sequence length="248" mass="27483">MCKAHVLRFCCGHGVLMGLDVCKVAPCPLVKTTGVKLPQQPYKCYNCQNRLPSSSMRRPLASRGASCSSSGSLDSNSSATSAITPPSPISRRDKMAMAPLPGVARQPPECGAFGRKFNRSQSVSSKGFSFSCSSSTHYPAPHYMNLPAFLPHQDHPCPPCQLEELRIKSDKEAISSAVAEYPHLRKEMLVKDGRTWEDCQSMPTLEEYVEEKRSDERQMWLHVTRKWTQDLKKARVLVAEEDGLGLLG</sequence>
<evidence type="ECO:0000313" key="4">
    <source>
        <dbReference type="Proteomes" id="UP001161757"/>
    </source>
</evidence>
<keyword evidence="2" id="KW-0732">Signal</keyword>
<dbReference type="EMBL" id="JAJGCB010000001">
    <property type="protein sequence ID" value="KAJ8995351.1"/>
    <property type="molecule type" value="Genomic_DNA"/>
</dbReference>
<feature type="region of interest" description="Disordered" evidence="1">
    <location>
        <begin position="56"/>
        <end position="93"/>
    </location>
</feature>
<feature type="signal peptide" evidence="2">
    <location>
        <begin position="1"/>
        <end position="18"/>
    </location>
</feature>
<proteinExistence type="predicted"/>
<dbReference type="AlphaFoldDB" id="A0AAN6F3J8"/>